<evidence type="ECO:0000256" key="4">
    <source>
        <dbReference type="ARBA" id="ARBA00022684"/>
    </source>
</evidence>
<dbReference type="NCBIfam" id="NF003573">
    <property type="entry name" value="PRK05246.1"/>
    <property type="match status" value="1"/>
</dbReference>
<dbReference type="NCBIfam" id="TIGR01380">
    <property type="entry name" value="glut_syn"/>
    <property type="match status" value="1"/>
</dbReference>
<keyword evidence="4 10" id="KW-0317">Glutathione biosynthesis</keyword>
<dbReference type="Gene3D" id="3.30.470.20">
    <property type="entry name" value="ATP-grasp fold, B domain"/>
    <property type="match status" value="1"/>
</dbReference>
<evidence type="ECO:0000256" key="5">
    <source>
        <dbReference type="ARBA" id="ARBA00022723"/>
    </source>
</evidence>
<dbReference type="EMBL" id="JBHRSZ010000005">
    <property type="protein sequence ID" value="MFC3152015.1"/>
    <property type="molecule type" value="Genomic_DNA"/>
</dbReference>
<evidence type="ECO:0000256" key="7">
    <source>
        <dbReference type="ARBA" id="ARBA00022840"/>
    </source>
</evidence>
<keyword evidence="6 10" id="KW-0547">Nucleotide-binding</keyword>
<dbReference type="InterPro" id="IPR006284">
    <property type="entry name" value="Glut_synth_pro"/>
</dbReference>
<sequence>MTIKLGIVMDPIQSINYKKDTSLAMLWAAQDRNWELFYMEPSDLYLEDGDARANSRTLSVFKSDKEWYKFGTTQDIELSELDVILMRKDPPFDNEFIYATYLLERAEQKGTLIVNKPSSLRDCNEKMYATAFPQCTPPHLVSKDTQRLKAFHEKHQDTIFKPLDGMGGSSIFHVRAQDTNLSVIIETLTNHGAQQIMAQKYLPEISEGDKRILMINGEPIPYCLARIPAAGESRGNLAAGGSGEVRPLSDRDRWICDQVSEELKARQLYFVGLDVIGDYLTEINVTSPTCLREIANETGIDIAGKLMDVIESELQQRKPL</sequence>
<dbReference type="Proteomes" id="UP001595476">
    <property type="component" value="Unassembled WGS sequence"/>
</dbReference>
<evidence type="ECO:0000256" key="8">
    <source>
        <dbReference type="ARBA" id="ARBA00022842"/>
    </source>
</evidence>
<evidence type="ECO:0000256" key="9">
    <source>
        <dbReference type="ARBA" id="ARBA00023211"/>
    </source>
</evidence>
<organism evidence="12 13">
    <name type="scientific">Litoribrevibacter euphylliae</name>
    <dbReference type="NCBI Taxonomy" id="1834034"/>
    <lineage>
        <taxon>Bacteria</taxon>
        <taxon>Pseudomonadati</taxon>
        <taxon>Pseudomonadota</taxon>
        <taxon>Gammaproteobacteria</taxon>
        <taxon>Oceanospirillales</taxon>
        <taxon>Oceanospirillaceae</taxon>
        <taxon>Litoribrevibacter</taxon>
    </lineage>
</organism>
<evidence type="ECO:0000256" key="3">
    <source>
        <dbReference type="ARBA" id="ARBA00022598"/>
    </source>
</evidence>
<dbReference type="Gene3D" id="3.40.50.20">
    <property type="match status" value="1"/>
</dbReference>
<reference evidence="13" key="1">
    <citation type="journal article" date="2019" name="Int. J. Syst. Evol. Microbiol.">
        <title>The Global Catalogue of Microorganisms (GCM) 10K type strain sequencing project: providing services to taxonomists for standard genome sequencing and annotation.</title>
        <authorList>
            <consortium name="The Broad Institute Genomics Platform"/>
            <consortium name="The Broad Institute Genome Sequencing Center for Infectious Disease"/>
            <person name="Wu L."/>
            <person name="Ma J."/>
        </authorList>
    </citation>
    <scope>NUCLEOTIDE SEQUENCE [LARGE SCALE GENOMIC DNA]</scope>
    <source>
        <strain evidence="13">KCTC 52438</strain>
    </source>
</reference>
<dbReference type="SUPFAM" id="SSF56059">
    <property type="entry name" value="Glutathione synthetase ATP-binding domain-like"/>
    <property type="match status" value="1"/>
</dbReference>
<dbReference type="PROSITE" id="PS50975">
    <property type="entry name" value="ATP_GRASP"/>
    <property type="match status" value="1"/>
</dbReference>
<comment type="cofactor">
    <cofactor evidence="2">
        <name>Mg(2+)</name>
        <dbReference type="ChEBI" id="CHEBI:18420"/>
    </cofactor>
</comment>
<comment type="cofactor">
    <cofactor evidence="1">
        <name>Mn(2+)</name>
        <dbReference type="ChEBI" id="CHEBI:29035"/>
    </cofactor>
</comment>
<evidence type="ECO:0000256" key="10">
    <source>
        <dbReference type="HAMAP-Rule" id="MF_00162"/>
    </source>
</evidence>
<evidence type="ECO:0000313" key="12">
    <source>
        <dbReference type="EMBL" id="MFC3152015.1"/>
    </source>
</evidence>
<dbReference type="InterPro" id="IPR004215">
    <property type="entry name" value="GSHS_N"/>
</dbReference>
<dbReference type="InterPro" id="IPR016185">
    <property type="entry name" value="PreATP-grasp_dom_sf"/>
</dbReference>
<dbReference type="PANTHER" id="PTHR21621:SF4">
    <property type="entry name" value="GLUTATHIONE SYNTHETASE"/>
    <property type="match status" value="1"/>
</dbReference>
<dbReference type="InterPro" id="IPR004218">
    <property type="entry name" value="GSHS_ATP-bd"/>
</dbReference>
<keyword evidence="5" id="KW-0479">Metal-binding</keyword>
<dbReference type="Gene3D" id="3.30.1490.20">
    <property type="entry name" value="ATP-grasp fold, A domain"/>
    <property type="match status" value="1"/>
</dbReference>
<evidence type="ECO:0000256" key="1">
    <source>
        <dbReference type="ARBA" id="ARBA00001936"/>
    </source>
</evidence>
<dbReference type="SUPFAM" id="SSF52440">
    <property type="entry name" value="PreATP-grasp domain"/>
    <property type="match status" value="1"/>
</dbReference>
<proteinExistence type="inferred from homology"/>
<gene>
    <name evidence="10 12" type="primary">gshB</name>
    <name evidence="12" type="ORF">ACFOEK_13315</name>
</gene>
<accession>A0ABV7HIP0</accession>
<dbReference type="InterPro" id="IPR011761">
    <property type="entry name" value="ATP-grasp"/>
</dbReference>
<comment type="similarity">
    <text evidence="10">Belongs to the prokaryotic GSH synthase family.</text>
</comment>
<protein>
    <recommendedName>
        <fullName evidence="10">Glutathione synthetase</fullName>
        <ecNumber evidence="10">6.3.2.3</ecNumber>
    </recommendedName>
    <alternativeName>
        <fullName evidence="10">GSH synthetase</fullName>
        <shortName evidence="10">GSH-S</shortName>
        <shortName evidence="10">GSHase</shortName>
    </alternativeName>
    <alternativeName>
        <fullName evidence="10">Glutathione synthase</fullName>
    </alternativeName>
</protein>
<dbReference type="GO" id="GO:0004363">
    <property type="term" value="F:glutathione synthase activity"/>
    <property type="evidence" value="ECO:0007669"/>
    <property type="project" value="UniProtKB-EC"/>
</dbReference>
<comment type="caution">
    <text evidence="12">The sequence shown here is derived from an EMBL/GenBank/DDBJ whole genome shotgun (WGS) entry which is preliminary data.</text>
</comment>
<dbReference type="InterPro" id="IPR013815">
    <property type="entry name" value="ATP_grasp_subdomain_1"/>
</dbReference>
<keyword evidence="3 10" id="KW-0436">Ligase</keyword>
<feature type="domain" description="ATP-grasp" evidence="11">
    <location>
        <begin position="126"/>
        <end position="311"/>
    </location>
</feature>
<keyword evidence="13" id="KW-1185">Reference proteome</keyword>
<evidence type="ECO:0000256" key="6">
    <source>
        <dbReference type="ARBA" id="ARBA00022741"/>
    </source>
</evidence>
<dbReference type="Pfam" id="PF02951">
    <property type="entry name" value="GSH-S_N"/>
    <property type="match status" value="1"/>
</dbReference>
<keyword evidence="9" id="KW-0464">Manganese</keyword>
<dbReference type="PANTHER" id="PTHR21621">
    <property type="entry name" value="RIBOSOMAL PROTEIN S6 MODIFICATION PROTEIN"/>
    <property type="match status" value="1"/>
</dbReference>
<evidence type="ECO:0000256" key="2">
    <source>
        <dbReference type="ARBA" id="ARBA00001946"/>
    </source>
</evidence>
<dbReference type="Pfam" id="PF02955">
    <property type="entry name" value="GSH-S_ATP"/>
    <property type="match status" value="1"/>
</dbReference>
<evidence type="ECO:0000313" key="13">
    <source>
        <dbReference type="Proteomes" id="UP001595476"/>
    </source>
</evidence>
<comment type="catalytic activity">
    <reaction evidence="10">
        <text>gamma-L-glutamyl-L-cysteine + glycine + ATP = glutathione + ADP + phosphate + H(+)</text>
        <dbReference type="Rhea" id="RHEA:13557"/>
        <dbReference type="ChEBI" id="CHEBI:15378"/>
        <dbReference type="ChEBI" id="CHEBI:30616"/>
        <dbReference type="ChEBI" id="CHEBI:43474"/>
        <dbReference type="ChEBI" id="CHEBI:57305"/>
        <dbReference type="ChEBI" id="CHEBI:57925"/>
        <dbReference type="ChEBI" id="CHEBI:58173"/>
        <dbReference type="ChEBI" id="CHEBI:456216"/>
        <dbReference type="EC" id="6.3.2.3"/>
    </reaction>
</comment>
<keyword evidence="7 10" id="KW-0067">ATP-binding</keyword>
<dbReference type="RefSeq" id="WP_386721744.1">
    <property type="nucleotide sequence ID" value="NZ_JBHRSZ010000005.1"/>
</dbReference>
<evidence type="ECO:0000259" key="11">
    <source>
        <dbReference type="PROSITE" id="PS50975"/>
    </source>
</evidence>
<comment type="pathway">
    <text evidence="10">Sulfur metabolism; glutathione biosynthesis; glutathione from L-cysteine and L-glutamate: step 2/2.</text>
</comment>
<dbReference type="HAMAP" id="MF_00162">
    <property type="entry name" value="GSH_S"/>
    <property type="match status" value="1"/>
</dbReference>
<name>A0ABV7HIP0_9GAMM</name>
<keyword evidence="8" id="KW-0460">Magnesium</keyword>
<dbReference type="EC" id="6.3.2.3" evidence="10"/>